<dbReference type="OrthoDB" id="5066137at2"/>
<name>A0A0A1DM99_NOCSI</name>
<keyword evidence="2" id="KW-1185">Reference proteome</keyword>
<proteinExistence type="predicted"/>
<dbReference type="eggNOG" id="ENOG5033QAM">
    <property type="taxonomic scope" value="Bacteria"/>
</dbReference>
<dbReference type="GeneID" id="96610194"/>
<dbReference type="AlphaFoldDB" id="A0A0A1DM99"/>
<sequence length="518" mass="56136">MPDWPQGSVPDTVDLLTEVAALNSDNSLLRERLADLELAAEDVGWERASTKLLEEFSRQGLQRVTRNCRVMAVASPLIKRGIQLRAGYIWGQGVTVQARAAGEDAGQDVNAVVQAWWDDESNQKALTSSQAQEELERALGTDGQVFIACFTNQLTGRVQVRSTPFEEILDVVNNPDDRDDPWFYLREYNATVVERGYSGLTRLRPETRRVFHPALGFWPATRPKSIDGIPVQWDVPILHVPVNRLDGWKWGVPDVYASLPWARAYEGFLTDWARLCKALSKFAWKLTGDRAPKVRSAVARMQSALPADVPPIGGSDAGGVAAMGPGANLEAIPKTGATIDSDSGRPLAALAAAGLGLPVTTLLSDPGTTGARAVAETLEQPTILEMGMRRELWGAVLQQLAAYAVDQAVKAPQGPLRGVVQQVGNRQVVTLAGDVEKTVVVEWPDLNELDPLKMIEAIVAADSTGVVPGLETLRLLLTALRVKDVDEVLKAVTDEQGNFVDPRIEAAAAAIARQREAA</sequence>
<accession>A0A0A1DM99</accession>
<evidence type="ECO:0000313" key="2">
    <source>
        <dbReference type="Proteomes" id="UP000030300"/>
    </source>
</evidence>
<dbReference type="EMBL" id="CP009896">
    <property type="protein sequence ID" value="AIY17772.1"/>
    <property type="molecule type" value="Genomic_DNA"/>
</dbReference>
<reference evidence="1 2" key="1">
    <citation type="journal article" date="2015" name="Genome Announc.">
        <title>Complete Genome Sequence of Steroid-Transforming Nocardioides simplex VKM Ac-2033D.</title>
        <authorList>
            <person name="Shtratnikova V.Y."/>
            <person name="Schelkunov M.I."/>
            <person name="Pekov Y.A."/>
            <person name="Fokina V.V."/>
            <person name="Logacheva M.D."/>
            <person name="Sokolov S.L."/>
            <person name="Bragin E.Y."/>
            <person name="Ashapkin V.V."/>
            <person name="Donova M.V."/>
        </authorList>
    </citation>
    <scope>NUCLEOTIDE SEQUENCE [LARGE SCALE GENOMIC DNA]</scope>
    <source>
        <strain evidence="1 2">VKM Ac-2033D</strain>
    </source>
</reference>
<gene>
    <name evidence="1" type="ORF">KR76_15190</name>
</gene>
<dbReference type="STRING" id="2045.KR76_15190"/>
<dbReference type="RefSeq" id="WP_038679441.1">
    <property type="nucleotide sequence ID" value="NZ_BJMC01000009.1"/>
</dbReference>
<organism evidence="1 2">
    <name type="scientific">Nocardioides simplex</name>
    <name type="common">Arthrobacter simplex</name>
    <dbReference type="NCBI Taxonomy" id="2045"/>
    <lineage>
        <taxon>Bacteria</taxon>
        <taxon>Bacillati</taxon>
        <taxon>Actinomycetota</taxon>
        <taxon>Actinomycetes</taxon>
        <taxon>Propionibacteriales</taxon>
        <taxon>Nocardioidaceae</taxon>
        <taxon>Pimelobacter</taxon>
    </lineage>
</organism>
<dbReference type="Proteomes" id="UP000030300">
    <property type="component" value="Chromosome"/>
</dbReference>
<evidence type="ECO:0000313" key="1">
    <source>
        <dbReference type="EMBL" id="AIY17772.1"/>
    </source>
</evidence>
<dbReference type="KEGG" id="psim:KR76_15190"/>
<protein>
    <submittedName>
        <fullName evidence="1">Uncharacterized protein</fullName>
    </submittedName>
</protein>
<dbReference type="HOGENOM" id="CLU_547162_0_0_11"/>